<organism evidence="3 4">
    <name type="scientific">Corynebacterium rouxii</name>
    <dbReference type="NCBI Taxonomy" id="2719119"/>
    <lineage>
        <taxon>Bacteria</taxon>
        <taxon>Bacillati</taxon>
        <taxon>Actinomycetota</taxon>
        <taxon>Actinomycetes</taxon>
        <taxon>Mycobacteriales</taxon>
        <taxon>Corynebacteriaceae</taxon>
        <taxon>Corynebacterium</taxon>
    </lineage>
</organism>
<feature type="transmembrane region" description="Helical" evidence="1">
    <location>
        <begin position="50"/>
        <end position="70"/>
    </location>
</feature>
<dbReference type="KEGG" id="crf:FRC0190_02189"/>
<sequence length="206" mass="22234">MMVKLGQFLLMVATITYASFVWEIALGFPLDPHRAYLSEYAAADSPHRTLFAATDLITAVLVLVALLCLWRLWPRWEASSRIIAVALAVMGLATFGDVFFPMPCAESLPTCPVDHFGSFHIVTSTVVVTAQVLLAVVMLRSRSWLAKAGGAGFLLSTVVLLVCTAAHIPAGFPQRAQVLFACVVIFAASTILPKYVDHSARLGMPA</sequence>
<keyword evidence="1" id="KW-1133">Transmembrane helix</keyword>
<keyword evidence="1" id="KW-0472">Membrane</keyword>
<dbReference type="EMBL" id="JARUHM010000015">
    <property type="protein sequence ID" value="MDT9411899.1"/>
    <property type="molecule type" value="Genomic_DNA"/>
</dbReference>
<reference evidence="3 4" key="1">
    <citation type="submission" date="2019-11" db="EMBL/GenBank/DDBJ databases">
        <authorList>
            <person name="Brisse S."/>
        </authorList>
    </citation>
    <scope>NUCLEOTIDE SEQUENCE [LARGE SCALE GENOMIC DNA]</scope>
    <source>
        <strain evidence="3">FRC0190</strain>
    </source>
</reference>
<evidence type="ECO:0000313" key="4">
    <source>
        <dbReference type="Proteomes" id="UP000423525"/>
    </source>
</evidence>
<gene>
    <name evidence="3" type="ORF">FRC0190_02189</name>
    <name evidence="2" type="ORF">P8T80_11060</name>
</gene>
<accession>A0A6I8MIX3</accession>
<keyword evidence="1" id="KW-0812">Transmembrane</keyword>
<evidence type="ECO:0000313" key="3">
    <source>
        <dbReference type="EMBL" id="VZH86269.1"/>
    </source>
</evidence>
<keyword evidence="5" id="KW-1185">Reference proteome</keyword>
<dbReference type="Proteomes" id="UP000423525">
    <property type="component" value="Chromosome"/>
</dbReference>
<name>A0A6I8MIX3_9CORY</name>
<reference evidence="2 5" key="2">
    <citation type="submission" date="2023-03" db="EMBL/GenBank/DDBJ databases">
        <title>Whole genome sequence of the first Corynebacterium rouxii strains isolated in Brazil: a recent member of Corynebacterium diphtheriae complex.</title>
        <authorList>
            <person name="Vieira V."/>
            <person name="Ramos J.N."/>
            <person name="Araujo M.R.B."/>
            <person name="Baio P.V."/>
            <person name="Sant'Anna L.O."/>
            <person name="Veras J.F.C."/>
            <person name="Vieira E.M.D."/>
            <person name="Sousa M.A.B."/>
            <person name="Camargo C.H."/>
            <person name="Sacchi C.T."/>
            <person name="Campos K.R."/>
            <person name="Santos M.B.N."/>
            <person name="Bokermann S."/>
            <person name="Alvim L.B."/>
            <person name="Santos L.S."/>
            <person name="Mattos-Guaraldi A.L."/>
        </authorList>
    </citation>
    <scope>NUCLEOTIDE SEQUENCE [LARGE SCALE GENOMIC DNA]</scope>
    <source>
        <strain evidence="2 5">70862</strain>
    </source>
</reference>
<evidence type="ECO:0000313" key="5">
    <source>
        <dbReference type="Proteomes" id="UP001265983"/>
    </source>
</evidence>
<evidence type="ECO:0000313" key="2">
    <source>
        <dbReference type="EMBL" id="MDT9411899.1"/>
    </source>
</evidence>
<feature type="transmembrane region" description="Helical" evidence="1">
    <location>
        <begin position="151"/>
        <end position="172"/>
    </location>
</feature>
<dbReference type="EMBL" id="LR738855">
    <property type="protein sequence ID" value="VZH86269.1"/>
    <property type="molecule type" value="Genomic_DNA"/>
</dbReference>
<evidence type="ECO:0000256" key="1">
    <source>
        <dbReference type="SAM" id="Phobius"/>
    </source>
</evidence>
<proteinExistence type="predicted"/>
<feature type="transmembrane region" description="Helical" evidence="1">
    <location>
        <begin position="178"/>
        <end position="196"/>
    </location>
</feature>
<dbReference type="Pfam" id="PF06197">
    <property type="entry name" value="DUF998"/>
    <property type="match status" value="1"/>
</dbReference>
<dbReference type="Proteomes" id="UP001265983">
    <property type="component" value="Unassembled WGS sequence"/>
</dbReference>
<feature type="transmembrane region" description="Helical" evidence="1">
    <location>
        <begin position="7"/>
        <end position="30"/>
    </location>
</feature>
<protein>
    <submittedName>
        <fullName evidence="2">DUF998 domain-containing protein</fullName>
    </submittedName>
</protein>
<dbReference type="InterPro" id="IPR009339">
    <property type="entry name" value="DUF998"/>
</dbReference>
<feature type="transmembrane region" description="Helical" evidence="1">
    <location>
        <begin position="120"/>
        <end position="139"/>
    </location>
</feature>
<dbReference type="AlphaFoldDB" id="A0A6I8MIX3"/>
<feature type="transmembrane region" description="Helical" evidence="1">
    <location>
        <begin position="82"/>
        <end position="100"/>
    </location>
</feature>
<dbReference type="RefSeq" id="WP_155874303.1">
    <property type="nucleotide sequence ID" value="NZ_CP168248.1"/>
</dbReference>